<organism evidence="3 4">
    <name type="scientific">Dactylosporangium maewongense</name>
    <dbReference type="NCBI Taxonomy" id="634393"/>
    <lineage>
        <taxon>Bacteria</taxon>
        <taxon>Bacillati</taxon>
        <taxon>Actinomycetota</taxon>
        <taxon>Actinomycetes</taxon>
        <taxon>Micromonosporales</taxon>
        <taxon>Micromonosporaceae</taxon>
        <taxon>Dactylosporangium</taxon>
    </lineage>
</organism>
<evidence type="ECO:0000313" key="3">
    <source>
        <dbReference type="EMBL" id="GAA1565861.1"/>
    </source>
</evidence>
<evidence type="ECO:0000259" key="2">
    <source>
        <dbReference type="Pfam" id="PF01575"/>
    </source>
</evidence>
<gene>
    <name evidence="3" type="ORF">GCM10009827_104440</name>
</gene>
<dbReference type="Pfam" id="PF01575">
    <property type="entry name" value="MaoC_dehydratas"/>
    <property type="match status" value="1"/>
</dbReference>
<accession>A0ABP4NQG4</accession>
<sequence length="137" mass="14511">MTASRPAVGPLGAPLVQGPLTVTDFVRYQGASGDMNPIHHDAEFARAAGFPTVFAVGMRQAGVLAAFVADRLGPDNVRRFEVQFRAIAWPGDIITYTGEVTAVEETATHTVCTVAVQATRQTGEVHLAGTAVFEVPF</sequence>
<dbReference type="InterPro" id="IPR002539">
    <property type="entry name" value="MaoC-like_dom"/>
</dbReference>
<comment type="caution">
    <text evidence="3">The sequence shown here is derived from an EMBL/GenBank/DDBJ whole genome shotgun (WGS) entry which is preliminary data.</text>
</comment>
<keyword evidence="4" id="KW-1185">Reference proteome</keyword>
<evidence type="ECO:0000256" key="1">
    <source>
        <dbReference type="ARBA" id="ARBA00005254"/>
    </source>
</evidence>
<dbReference type="SUPFAM" id="SSF54637">
    <property type="entry name" value="Thioesterase/thiol ester dehydrase-isomerase"/>
    <property type="match status" value="1"/>
</dbReference>
<dbReference type="InterPro" id="IPR029069">
    <property type="entry name" value="HotDog_dom_sf"/>
</dbReference>
<dbReference type="PANTHER" id="PTHR43841:SF3">
    <property type="entry name" value="(3R)-HYDROXYACYL-ACP DEHYDRATASE SUBUNIT HADB"/>
    <property type="match status" value="1"/>
</dbReference>
<dbReference type="EMBL" id="BAAAQD010000036">
    <property type="protein sequence ID" value="GAA1565861.1"/>
    <property type="molecule type" value="Genomic_DNA"/>
</dbReference>
<comment type="similarity">
    <text evidence="1">Belongs to the enoyl-CoA hydratase/isomerase family.</text>
</comment>
<evidence type="ECO:0000313" key="4">
    <source>
        <dbReference type="Proteomes" id="UP001501470"/>
    </source>
</evidence>
<dbReference type="Gene3D" id="3.10.129.10">
    <property type="entry name" value="Hotdog Thioesterase"/>
    <property type="match status" value="1"/>
</dbReference>
<reference evidence="4" key="1">
    <citation type="journal article" date="2019" name="Int. J. Syst. Evol. Microbiol.">
        <title>The Global Catalogue of Microorganisms (GCM) 10K type strain sequencing project: providing services to taxonomists for standard genome sequencing and annotation.</title>
        <authorList>
            <consortium name="The Broad Institute Genomics Platform"/>
            <consortium name="The Broad Institute Genome Sequencing Center for Infectious Disease"/>
            <person name="Wu L."/>
            <person name="Ma J."/>
        </authorList>
    </citation>
    <scope>NUCLEOTIDE SEQUENCE [LARGE SCALE GENOMIC DNA]</scope>
    <source>
        <strain evidence="4">JCM 15933</strain>
    </source>
</reference>
<feature type="domain" description="MaoC-like" evidence="2">
    <location>
        <begin position="19"/>
        <end position="119"/>
    </location>
</feature>
<dbReference type="Proteomes" id="UP001501470">
    <property type="component" value="Unassembled WGS sequence"/>
</dbReference>
<name>A0ABP4NQG4_9ACTN</name>
<protein>
    <submittedName>
        <fullName evidence="3">Dihydroxy-acid dehydratase</fullName>
    </submittedName>
</protein>
<dbReference type="PANTHER" id="PTHR43841">
    <property type="entry name" value="3-HYDROXYACYL-THIOESTER DEHYDRATASE HTDX-RELATED"/>
    <property type="match status" value="1"/>
</dbReference>
<proteinExistence type="inferred from homology"/>